<evidence type="ECO:0000313" key="2">
    <source>
        <dbReference type="Proteomes" id="UP001597474"/>
    </source>
</evidence>
<evidence type="ECO:0000313" key="1">
    <source>
        <dbReference type="EMBL" id="MFD2740317.1"/>
    </source>
</evidence>
<gene>
    <name evidence="1" type="ORF">ACFSUD_12090</name>
</gene>
<proteinExistence type="predicted"/>
<dbReference type="InterPro" id="IPR027417">
    <property type="entry name" value="P-loop_NTPase"/>
</dbReference>
<comment type="caution">
    <text evidence="1">The sequence shown here is derived from an EMBL/GenBank/DDBJ whole genome shotgun (WGS) entry which is preliminary data.</text>
</comment>
<dbReference type="RefSeq" id="WP_386374764.1">
    <property type="nucleotide sequence ID" value="NZ_JBHUMP010000010.1"/>
</dbReference>
<name>A0ABW5U4H8_9RHOB</name>
<dbReference type="Gene3D" id="3.40.50.300">
    <property type="entry name" value="P-loop containing nucleotide triphosphate hydrolases"/>
    <property type="match status" value="1"/>
</dbReference>
<evidence type="ECO:0008006" key="3">
    <source>
        <dbReference type="Google" id="ProtNLM"/>
    </source>
</evidence>
<sequence length="208" mass="23296">MLIFLRHELTFLATPKTGTTAVEMALRPRAEIVFARGRKHITAQRYHARIAPFLEQTFNARPETCAVMRDPVTQIRSWYRYRSTAARRGVAEVSTSHMSFDDFVRAVIAPAPPAAARIGSQFAFLTSHEGIPLVDHLFAHDAQPAFRSFLEERLSGPIELKQRNVSPEIAASLSPSVEAELREARAAEFALYDRLRAAGGYLHIPQRG</sequence>
<dbReference type="SUPFAM" id="SSF52540">
    <property type="entry name" value="P-loop containing nucleoside triphosphate hydrolases"/>
    <property type="match status" value="1"/>
</dbReference>
<dbReference type="EMBL" id="JBHUMP010000010">
    <property type="protein sequence ID" value="MFD2740317.1"/>
    <property type="molecule type" value="Genomic_DNA"/>
</dbReference>
<organism evidence="1 2">
    <name type="scientific">Sulfitobacter aestuarii</name>
    <dbReference type="NCBI Taxonomy" id="2161676"/>
    <lineage>
        <taxon>Bacteria</taxon>
        <taxon>Pseudomonadati</taxon>
        <taxon>Pseudomonadota</taxon>
        <taxon>Alphaproteobacteria</taxon>
        <taxon>Rhodobacterales</taxon>
        <taxon>Roseobacteraceae</taxon>
        <taxon>Sulfitobacter</taxon>
    </lineage>
</organism>
<reference evidence="2" key="1">
    <citation type="journal article" date="2019" name="Int. J. Syst. Evol. Microbiol.">
        <title>The Global Catalogue of Microorganisms (GCM) 10K type strain sequencing project: providing services to taxonomists for standard genome sequencing and annotation.</title>
        <authorList>
            <consortium name="The Broad Institute Genomics Platform"/>
            <consortium name="The Broad Institute Genome Sequencing Center for Infectious Disease"/>
            <person name="Wu L."/>
            <person name="Ma J."/>
        </authorList>
    </citation>
    <scope>NUCLEOTIDE SEQUENCE [LARGE SCALE GENOMIC DNA]</scope>
    <source>
        <strain evidence="2">TISTR 2562</strain>
    </source>
</reference>
<dbReference type="Proteomes" id="UP001597474">
    <property type="component" value="Unassembled WGS sequence"/>
</dbReference>
<accession>A0ABW5U4H8</accession>
<keyword evidence="2" id="KW-1185">Reference proteome</keyword>
<protein>
    <recommendedName>
        <fullName evidence="3">Gamma-glutamyl kinase</fullName>
    </recommendedName>
</protein>